<gene>
    <name evidence="4" type="primary">napD</name>
    <name evidence="5" type="ORF">FE810_04980</name>
</gene>
<comment type="caution">
    <text evidence="5">The sequence shown here is derived from an EMBL/GenBank/DDBJ whole genome shotgun (WGS) entry which is preliminary data.</text>
</comment>
<comment type="function">
    <text evidence="4">Chaperone for NapA, the catalytic subunit of the periplasmic nitrate reductase. It binds directly and specifically to the twin-arginine signal peptide of NapA, preventing premature interaction with the Tat translocase and premature export.</text>
</comment>
<comment type="subunit">
    <text evidence="4">Interacts with the cytoplasmic NapA precursor.</text>
</comment>
<dbReference type="Pfam" id="PF03927">
    <property type="entry name" value="NapD"/>
    <property type="match status" value="1"/>
</dbReference>
<dbReference type="PANTHER" id="PTHR38603:SF1">
    <property type="entry name" value="CHAPERONE NAPD"/>
    <property type="match status" value="1"/>
</dbReference>
<protein>
    <recommendedName>
        <fullName evidence="4">Chaperone NapD</fullName>
    </recommendedName>
    <alternativeName>
        <fullName evidence="4">NapA signal peptide-binding chaperone NapD</fullName>
    </alternativeName>
</protein>
<keyword evidence="3 4" id="KW-0143">Chaperone</keyword>
<keyword evidence="2 4" id="KW-0963">Cytoplasm</keyword>
<dbReference type="Proteomes" id="UP000307790">
    <property type="component" value="Unassembled WGS sequence"/>
</dbReference>
<name>A0A5R9IMU5_9GAMM</name>
<evidence type="ECO:0000256" key="1">
    <source>
        <dbReference type="ARBA" id="ARBA00004496"/>
    </source>
</evidence>
<evidence type="ECO:0000313" key="6">
    <source>
        <dbReference type="Proteomes" id="UP000307790"/>
    </source>
</evidence>
<sequence>MNCADEYHVASFVALVAQAEIANVTHYIATMPGGEVHVQSQMGKLVFTLEANTHKQIAIQMDFLKDMQGVLSLAPVYHQYISE</sequence>
<dbReference type="Gene3D" id="3.30.70.920">
    <property type="match status" value="1"/>
</dbReference>
<keyword evidence="6" id="KW-1185">Reference proteome</keyword>
<evidence type="ECO:0000256" key="2">
    <source>
        <dbReference type="ARBA" id="ARBA00022490"/>
    </source>
</evidence>
<comment type="subcellular location">
    <subcellularLocation>
        <location evidence="1 4">Cytoplasm</location>
    </subcellularLocation>
</comment>
<dbReference type="GO" id="GO:0051224">
    <property type="term" value="P:negative regulation of protein transport"/>
    <property type="evidence" value="ECO:0007669"/>
    <property type="project" value="UniProtKB-UniRule"/>
</dbReference>
<evidence type="ECO:0000256" key="3">
    <source>
        <dbReference type="ARBA" id="ARBA00023186"/>
    </source>
</evidence>
<dbReference type="PANTHER" id="PTHR38603">
    <property type="entry name" value="CHAPERONE NAPD"/>
    <property type="match status" value="1"/>
</dbReference>
<dbReference type="AlphaFoldDB" id="A0A5R9IMU5"/>
<dbReference type="GO" id="GO:0005048">
    <property type="term" value="F:signal sequence binding"/>
    <property type="evidence" value="ECO:0007669"/>
    <property type="project" value="UniProtKB-UniRule"/>
</dbReference>
<accession>A0A5R9IMU5</accession>
<dbReference type="RefSeq" id="WP_138318926.1">
    <property type="nucleotide sequence ID" value="NZ_VCBC01000004.1"/>
</dbReference>
<evidence type="ECO:0000256" key="4">
    <source>
        <dbReference type="HAMAP-Rule" id="MF_02200"/>
    </source>
</evidence>
<dbReference type="HAMAP" id="MF_02200">
    <property type="entry name" value="NapD"/>
    <property type="match status" value="1"/>
</dbReference>
<comment type="similarity">
    <text evidence="4">Belongs to the NapD family.</text>
</comment>
<organism evidence="5 6">
    <name type="scientific">Thalassotalea litorea</name>
    <dbReference type="NCBI Taxonomy" id="2020715"/>
    <lineage>
        <taxon>Bacteria</taxon>
        <taxon>Pseudomonadati</taxon>
        <taxon>Pseudomonadota</taxon>
        <taxon>Gammaproteobacteria</taxon>
        <taxon>Alteromonadales</taxon>
        <taxon>Colwelliaceae</taxon>
        <taxon>Thalassotalea</taxon>
    </lineage>
</organism>
<evidence type="ECO:0000313" key="5">
    <source>
        <dbReference type="EMBL" id="TLU66860.1"/>
    </source>
</evidence>
<proteinExistence type="inferred from homology"/>
<dbReference type="GO" id="GO:0005737">
    <property type="term" value="C:cytoplasm"/>
    <property type="evidence" value="ECO:0007669"/>
    <property type="project" value="UniProtKB-SubCell"/>
</dbReference>
<dbReference type="EMBL" id="VCBC01000004">
    <property type="protein sequence ID" value="TLU66860.1"/>
    <property type="molecule type" value="Genomic_DNA"/>
</dbReference>
<dbReference type="InterPro" id="IPR005623">
    <property type="entry name" value="Chaperone_NapD_NO3_reduct"/>
</dbReference>
<reference evidence="5 6" key="1">
    <citation type="submission" date="2019-05" db="EMBL/GenBank/DDBJ databases">
        <title>Genome sequences of Thalassotalea litorea 1K03283.</title>
        <authorList>
            <person name="Zhang D."/>
        </authorList>
    </citation>
    <scope>NUCLEOTIDE SEQUENCE [LARGE SCALE GENOMIC DNA]</scope>
    <source>
        <strain evidence="5 6">MCCC 1K03283</strain>
    </source>
</reference>
<dbReference type="OrthoDB" id="5770785at2"/>